<accession>A0A369APY4</accession>
<dbReference type="Proteomes" id="UP000288197">
    <property type="component" value="Unassembled WGS sequence"/>
</dbReference>
<dbReference type="GeneID" id="63147202"/>
<evidence type="ECO:0000313" key="2">
    <source>
        <dbReference type="Proteomes" id="UP000288197"/>
    </source>
</evidence>
<proteinExistence type="predicted"/>
<comment type="caution">
    <text evidence="1">The sequence shown here is derived from an EMBL/GenBank/DDBJ whole genome shotgun (WGS) entry which is preliminary data.</text>
</comment>
<evidence type="ECO:0000313" key="1">
    <source>
        <dbReference type="EMBL" id="RST99933.1"/>
    </source>
</evidence>
<sequence>MYKTSGQLKQEAKDSLRGRWKDAVILNLVPSLLQILSVFLMGLIIAGIIFFVSMFTASSSFESFDSQKGIERTNIEQLFDEDFFDEGLTEWNSEYKNSNFNTSLQVGPPSFVTPIMNLVISLLMVGISFTFLDVVRKREDQSMEFKDAFRIFNGVDFIPIFLINILTYVFTFLWTLLLVIPGIVKRYSYSQSYFIYKDLATHKDVRTMGATSFISESKELMKGHKARLFWLDVSFIGWYILGSIPFGIGLLWVNPYVQTTKAAFYDDLSKGKFLLAEEVDEEEEWTSF</sequence>
<keyword evidence="2" id="KW-1185">Reference proteome</keyword>
<dbReference type="EMBL" id="NGJX01000013">
    <property type="protein sequence ID" value="RST99933.1"/>
    <property type="molecule type" value="Genomic_DNA"/>
</dbReference>
<dbReference type="AlphaFoldDB" id="A0A369APY4"/>
<reference evidence="1 2" key="1">
    <citation type="submission" date="2017-05" db="EMBL/GenBank/DDBJ databases">
        <title>Vagococcus spp. assemblies.</title>
        <authorList>
            <person name="Gulvik C.A."/>
        </authorList>
    </citation>
    <scope>NUCLEOTIDE SEQUENCE [LARGE SCALE GENOMIC DNA]</scope>
    <source>
        <strain evidence="1 2">NCFB 2497</strain>
    </source>
</reference>
<protein>
    <recommendedName>
        <fullName evidence="3">DUF975 family protein</fullName>
    </recommendedName>
</protein>
<gene>
    <name evidence="1" type="ORF">CBF32_11205</name>
</gene>
<dbReference type="PANTHER" id="PTHR40076:SF1">
    <property type="entry name" value="MEMBRANE PROTEIN"/>
    <property type="match status" value="1"/>
</dbReference>
<organism evidence="1 2">
    <name type="scientific">Vagococcus fluvialis</name>
    <dbReference type="NCBI Taxonomy" id="2738"/>
    <lineage>
        <taxon>Bacteria</taxon>
        <taxon>Bacillati</taxon>
        <taxon>Bacillota</taxon>
        <taxon>Bacilli</taxon>
        <taxon>Lactobacillales</taxon>
        <taxon>Enterococcaceae</taxon>
        <taxon>Vagococcus</taxon>
    </lineage>
</organism>
<dbReference type="Pfam" id="PF06161">
    <property type="entry name" value="DUF975"/>
    <property type="match status" value="1"/>
</dbReference>
<dbReference type="PANTHER" id="PTHR40076">
    <property type="entry name" value="MEMBRANE PROTEIN-RELATED"/>
    <property type="match status" value="1"/>
</dbReference>
<dbReference type="InterPro" id="IPR010380">
    <property type="entry name" value="DUF975"/>
</dbReference>
<dbReference type="OrthoDB" id="9784844at2"/>
<name>A0A369APY4_9ENTE</name>
<evidence type="ECO:0008006" key="3">
    <source>
        <dbReference type="Google" id="ProtNLM"/>
    </source>
</evidence>
<dbReference type="RefSeq" id="WP_114290281.1">
    <property type="nucleotide sequence ID" value="NZ_JAYEYT010000028.1"/>
</dbReference>